<feature type="region of interest" description="Disordered" evidence="1">
    <location>
        <begin position="1"/>
        <end position="24"/>
    </location>
</feature>
<dbReference type="SUPFAM" id="SSF46785">
    <property type="entry name" value="Winged helix' DNA-binding domain"/>
    <property type="match status" value="1"/>
</dbReference>
<dbReference type="EMBL" id="BAABLM010000005">
    <property type="protein sequence ID" value="GAA4679287.1"/>
    <property type="molecule type" value="Genomic_DNA"/>
</dbReference>
<sequence>MTTTSTTEPSAVHPAAPQPSGEQPSAAQLDALFQAFRVMQLEHNRVMTRESAVLAMGATDIRALFFIYELGDEATPRLVADLLGLSTGATTSLVDRLVQAGTLERQAHPTDRRSVNLRLTDAGHEAVKSVTEVYRSALLDVVPTGQFPEMTILFRSIADALAARSSGPQNAA</sequence>
<dbReference type="InterPro" id="IPR036390">
    <property type="entry name" value="WH_DNA-bd_sf"/>
</dbReference>
<dbReference type="PROSITE" id="PS50995">
    <property type="entry name" value="HTH_MARR_2"/>
    <property type="match status" value="1"/>
</dbReference>
<dbReference type="RefSeq" id="WP_345376272.1">
    <property type="nucleotide sequence ID" value="NZ_BAABLM010000005.1"/>
</dbReference>
<dbReference type="Gene3D" id="1.10.10.10">
    <property type="entry name" value="Winged helix-like DNA-binding domain superfamily/Winged helix DNA-binding domain"/>
    <property type="match status" value="1"/>
</dbReference>
<dbReference type="InterPro" id="IPR036388">
    <property type="entry name" value="WH-like_DNA-bd_sf"/>
</dbReference>
<proteinExistence type="predicted"/>
<protein>
    <recommendedName>
        <fullName evidence="2">HTH marR-type domain-containing protein</fullName>
    </recommendedName>
</protein>
<dbReference type="PANTHER" id="PTHR33164">
    <property type="entry name" value="TRANSCRIPTIONAL REGULATOR, MARR FAMILY"/>
    <property type="match status" value="1"/>
</dbReference>
<reference evidence="4" key="1">
    <citation type="journal article" date="2019" name="Int. J. Syst. Evol. Microbiol.">
        <title>The Global Catalogue of Microorganisms (GCM) 10K type strain sequencing project: providing services to taxonomists for standard genome sequencing and annotation.</title>
        <authorList>
            <consortium name="The Broad Institute Genomics Platform"/>
            <consortium name="The Broad Institute Genome Sequencing Center for Infectious Disease"/>
            <person name="Wu L."/>
            <person name="Ma J."/>
        </authorList>
    </citation>
    <scope>NUCLEOTIDE SEQUENCE [LARGE SCALE GENOMIC DNA]</scope>
    <source>
        <strain evidence="4">JCM 18956</strain>
    </source>
</reference>
<dbReference type="SMART" id="SM00347">
    <property type="entry name" value="HTH_MARR"/>
    <property type="match status" value="1"/>
</dbReference>
<dbReference type="InterPro" id="IPR039422">
    <property type="entry name" value="MarR/SlyA-like"/>
</dbReference>
<evidence type="ECO:0000256" key="1">
    <source>
        <dbReference type="SAM" id="MobiDB-lite"/>
    </source>
</evidence>
<dbReference type="PANTHER" id="PTHR33164:SF43">
    <property type="entry name" value="HTH-TYPE TRANSCRIPTIONAL REPRESSOR YETL"/>
    <property type="match status" value="1"/>
</dbReference>
<dbReference type="InterPro" id="IPR000835">
    <property type="entry name" value="HTH_MarR-typ"/>
</dbReference>
<accession>A0ABP8W4P4</accession>
<organism evidence="3 4">
    <name type="scientific">Frondihabitans cladoniiphilus</name>
    <dbReference type="NCBI Taxonomy" id="715785"/>
    <lineage>
        <taxon>Bacteria</taxon>
        <taxon>Bacillati</taxon>
        <taxon>Actinomycetota</taxon>
        <taxon>Actinomycetes</taxon>
        <taxon>Micrococcales</taxon>
        <taxon>Microbacteriaceae</taxon>
        <taxon>Frondihabitans</taxon>
    </lineage>
</organism>
<gene>
    <name evidence="3" type="ORF">GCM10025780_25400</name>
</gene>
<comment type="caution">
    <text evidence="3">The sequence shown here is derived from an EMBL/GenBank/DDBJ whole genome shotgun (WGS) entry which is preliminary data.</text>
</comment>
<evidence type="ECO:0000259" key="2">
    <source>
        <dbReference type="PROSITE" id="PS50995"/>
    </source>
</evidence>
<keyword evidence="4" id="KW-1185">Reference proteome</keyword>
<evidence type="ECO:0000313" key="3">
    <source>
        <dbReference type="EMBL" id="GAA4679287.1"/>
    </source>
</evidence>
<dbReference type="Proteomes" id="UP001501295">
    <property type="component" value="Unassembled WGS sequence"/>
</dbReference>
<dbReference type="Pfam" id="PF12802">
    <property type="entry name" value="MarR_2"/>
    <property type="match status" value="1"/>
</dbReference>
<name>A0ABP8W4P4_9MICO</name>
<feature type="domain" description="HTH marR-type" evidence="2">
    <location>
        <begin position="25"/>
        <end position="162"/>
    </location>
</feature>
<evidence type="ECO:0000313" key="4">
    <source>
        <dbReference type="Proteomes" id="UP001501295"/>
    </source>
</evidence>